<evidence type="ECO:0000313" key="2">
    <source>
        <dbReference type="EMBL" id="KAJ6230396.1"/>
    </source>
</evidence>
<evidence type="ECO:0000256" key="1">
    <source>
        <dbReference type="SAM" id="MobiDB-lite"/>
    </source>
</evidence>
<feature type="compositionally biased region" description="Basic and acidic residues" evidence="1">
    <location>
        <begin position="328"/>
        <end position="366"/>
    </location>
</feature>
<feature type="compositionally biased region" description="Polar residues" evidence="1">
    <location>
        <begin position="381"/>
        <end position="410"/>
    </location>
</feature>
<feature type="compositionally biased region" description="Low complexity" evidence="1">
    <location>
        <begin position="289"/>
        <end position="314"/>
    </location>
</feature>
<gene>
    <name evidence="2" type="ORF">M0813_07035</name>
</gene>
<dbReference type="EMBL" id="JAOAOG010000313">
    <property type="protein sequence ID" value="KAJ6230396.1"/>
    <property type="molecule type" value="Genomic_DNA"/>
</dbReference>
<dbReference type="Proteomes" id="UP001150062">
    <property type="component" value="Unassembled WGS sequence"/>
</dbReference>
<name>A0ABQ8XCL9_9EUKA</name>
<reference evidence="2" key="1">
    <citation type="submission" date="2022-08" db="EMBL/GenBank/DDBJ databases">
        <title>Novel sulfate-reducing endosymbionts in the free-living metamonad Anaeramoeba.</title>
        <authorList>
            <person name="Jerlstrom-Hultqvist J."/>
            <person name="Cepicka I."/>
            <person name="Gallot-Lavallee L."/>
            <person name="Salas-Leiva D."/>
            <person name="Curtis B.A."/>
            <person name="Zahonova K."/>
            <person name="Pipaliya S."/>
            <person name="Dacks J."/>
            <person name="Roger A.J."/>
        </authorList>
    </citation>
    <scope>NUCLEOTIDE SEQUENCE</scope>
    <source>
        <strain evidence="2">Schooner1</strain>
    </source>
</reference>
<feature type="compositionally biased region" description="Basic residues" evidence="1">
    <location>
        <begin position="429"/>
        <end position="446"/>
    </location>
</feature>
<organism evidence="2 3">
    <name type="scientific">Anaeramoeba flamelloides</name>
    <dbReference type="NCBI Taxonomy" id="1746091"/>
    <lineage>
        <taxon>Eukaryota</taxon>
        <taxon>Metamonada</taxon>
        <taxon>Anaeramoebidae</taxon>
        <taxon>Anaeramoeba</taxon>
    </lineage>
</organism>
<feature type="compositionally biased region" description="Basic residues" evidence="1">
    <location>
        <begin position="318"/>
        <end position="327"/>
    </location>
</feature>
<accession>A0ABQ8XCL9</accession>
<evidence type="ECO:0000313" key="3">
    <source>
        <dbReference type="Proteomes" id="UP001150062"/>
    </source>
</evidence>
<feature type="region of interest" description="Disordered" evidence="1">
    <location>
        <begin position="278"/>
        <end position="479"/>
    </location>
</feature>
<proteinExistence type="predicted"/>
<protein>
    <submittedName>
        <fullName evidence="2">Uncharacterized protein</fullName>
    </submittedName>
</protein>
<comment type="caution">
    <text evidence="2">The sequence shown here is derived from an EMBL/GenBank/DDBJ whole genome shotgun (WGS) entry which is preliminary data.</text>
</comment>
<keyword evidence="3" id="KW-1185">Reference proteome</keyword>
<sequence length="868" mass="100860">MFLIPRTKKIQSLKYDPNDYVVHKKSSLSKGNKQNEALSFMRKIFCNQNLTQEEAFSPDCTHLLNLINVLFPCELNTIVKTSNKEKLQEQNLKQYLSQLKSRNYRIKNFPKEEYFRSNKVGIKKIVSTILHLKSEYEENGRQRKGQNSNRLFYLKNKSLKRLKSKEIYGINPFLTNQKIIKKFQSHKTVRIKNIFYLKDQNQLALLRKRSEQLGYPLSNNSSDSSSLSSIESTTVSVNTNSEPLFDFHYENYLEDKEDLQEKNQNDQKGWDEVDINQISGEGINDDSNDSVTSSSENENNNSDSSDFDSNLVSENQKKNKKNKKTKKQKETEKKKEKDKEKEKENGKEKEKENGKENGKEKEKEIESSNWPSFGVNEENKVYTTYNTKSKRNNSGNPNNTNQKTKENPNLSDSSDFDSIFKINTDSQAKKKRREKKNRNQKQKRGGKSSNTPRSKRPTRTNMNGGHTGRNNNKRNNKGNLAGRIQMNSKIPLQISKNNIYLKMDLINLFKSSSIRDSKNSQKKRIPRTNGCLHLIFHIVNSLDKWRSNDPVFSKKFSGKYGYPNLYKICTQAYKDAINLGITGAALFDVRISKNFSTKYSPGLLELTTRDLILTLNNKNKKPLFKQKFDQYQIQISLEKNSLKEISLTHLLVFNTTFSIKFHNEMDAILAIMTLGHFFKMANLPKKSKKRLGYNPVITKRKDFQNIINLYNVDEDDDNFKISELIIPPLVAPNMKFLKKLTSIDDLHLNNNLEKILAKFYQNGGVNFLCTLYTNKKYPLISSFIEIRKTKLIIGYEKKIFFKIPFSAKPQIAKNDKHRTLFSLEWTQKATCSAKTRPLIRIVCTRTSERSLITKAIDYFNMKWNDNHN</sequence>